<proteinExistence type="predicted"/>
<feature type="region of interest" description="Disordered" evidence="1">
    <location>
        <begin position="1"/>
        <end position="49"/>
    </location>
</feature>
<evidence type="ECO:0000256" key="1">
    <source>
        <dbReference type="SAM" id="MobiDB-lite"/>
    </source>
</evidence>
<name>A0A914CXP2_9BILA</name>
<dbReference type="WBParaSite" id="ACRNAN_scaffold16006.g21141.t1">
    <property type="protein sequence ID" value="ACRNAN_scaffold16006.g21141.t1"/>
    <property type="gene ID" value="ACRNAN_scaffold16006.g21141"/>
</dbReference>
<dbReference type="InterPro" id="IPR012479">
    <property type="entry name" value="SAP30BP"/>
</dbReference>
<dbReference type="AlphaFoldDB" id="A0A914CXP2"/>
<dbReference type="Proteomes" id="UP000887540">
    <property type="component" value="Unplaced"/>
</dbReference>
<keyword evidence="2" id="KW-1185">Reference proteome</keyword>
<sequence>MSITGTKCSQETCNNSENSKKSKWEGIEDDNSLDIITNSPSKKDSSELNKDRLSRFVSTYSSLSSISTESPNGSDISKNHFSSERDSFDEPDPAPSQTSELDIEESIEILKNVLLPSPVYMESIPLSSFSPSREGFMFNIVPPSPTGQVDEEVQMRFTRYWQLKEQGKDMNAYITNQKKFKNPAIYKSLIKRFGIDEVGTNFPKNVFDPHTFDEDSYYDRLDWVMISGTKMGGKAEAHHRLKKPTNAQKLVNKPKPNTEAGG</sequence>
<protein>
    <submittedName>
        <fullName evidence="3">HCNGP-domain-containing protein</fullName>
    </submittedName>
</protein>
<feature type="region of interest" description="Disordered" evidence="1">
    <location>
        <begin position="62"/>
        <end position="100"/>
    </location>
</feature>
<evidence type="ECO:0000313" key="2">
    <source>
        <dbReference type="Proteomes" id="UP000887540"/>
    </source>
</evidence>
<dbReference type="GO" id="GO:0006355">
    <property type="term" value="P:regulation of DNA-templated transcription"/>
    <property type="evidence" value="ECO:0007669"/>
    <property type="project" value="InterPro"/>
</dbReference>
<dbReference type="PANTHER" id="PTHR13464">
    <property type="entry name" value="TRANSCRIPTIONAL REGULATOR PROTEIN HCNGP"/>
    <property type="match status" value="1"/>
</dbReference>
<feature type="compositionally biased region" description="Polar residues" evidence="1">
    <location>
        <begin position="1"/>
        <end position="17"/>
    </location>
</feature>
<accession>A0A914CXP2</accession>
<dbReference type="Pfam" id="PF07818">
    <property type="entry name" value="HCNGP"/>
    <property type="match status" value="1"/>
</dbReference>
<feature type="compositionally biased region" description="Basic and acidic residues" evidence="1">
    <location>
        <begin position="77"/>
        <end position="88"/>
    </location>
</feature>
<feature type="region of interest" description="Disordered" evidence="1">
    <location>
        <begin position="239"/>
        <end position="262"/>
    </location>
</feature>
<dbReference type="PANTHER" id="PTHR13464:SF0">
    <property type="entry name" value="SAP30-BINDING PROTEIN"/>
    <property type="match status" value="1"/>
</dbReference>
<dbReference type="GO" id="GO:0005634">
    <property type="term" value="C:nucleus"/>
    <property type="evidence" value="ECO:0007669"/>
    <property type="project" value="TreeGrafter"/>
</dbReference>
<evidence type="ECO:0000313" key="3">
    <source>
        <dbReference type="WBParaSite" id="ACRNAN_scaffold16006.g21141.t1"/>
    </source>
</evidence>
<organism evidence="2 3">
    <name type="scientific">Acrobeloides nanus</name>
    <dbReference type="NCBI Taxonomy" id="290746"/>
    <lineage>
        <taxon>Eukaryota</taxon>
        <taxon>Metazoa</taxon>
        <taxon>Ecdysozoa</taxon>
        <taxon>Nematoda</taxon>
        <taxon>Chromadorea</taxon>
        <taxon>Rhabditida</taxon>
        <taxon>Tylenchina</taxon>
        <taxon>Cephalobomorpha</taxon>
        <taxon>Cephaloboidea</taxon>
        <taxon>Cephalobidae</taxon>
        <taxon>Acrobeloides</taxon>
    </lineage>
</organism>
<reference evidence="3" key="1">
    <citation type="submission" date="2022-11" db="UniProtKB">
        <authorList>
            <consortium name="WormBaseParasite"/>
        </authorList>
    </citation>
    <scope>IDENTIFICATION</scope>
</reference>